<evidence type="ECO:0000313" key="2">
    <source>
        <dbReference type="EMBL" id="SPU40613.1"/>
    </source>
</evidence>
<dbReference type="AlphaFoldDB" id="A0A2X1A6J1"/>
<name>A0A2X1A6J1_9BACI</name>
<dbReference type="PROSITE" id="PS51257">
    <property type="entry name" value="PROKAR_LIPOPROTEIN"/>
    <property type="match status" value="1"/>
</dbReference>
<reference evidence="2 3" key="1">
    <citation type="submission" date="2018-06" db="EMBL/GenBank/DDBJ databases">
        <authorList>
            <consortium name="Pathogen Informatics"/>
            <person name="Doyle S."/>
        </authorList>
    </citation>
    <scope>NUCLEOTIDE SEQUENCE [LARGE SCALE GENOMIC DNA]</scope>
    <source>
        <strain evidence="2 3">NCTC7582</strain>
    </source>
</reference>
<protein>
    <recommendedName>
        <fullName evidence="4">Lipoprotein</fullName>
    </recommendedName>
</protein>
<sequence length="260" mass="29934">MLRTTKSKKNSIIAMVLTATVVLSGCTSMKNVIEKDNDSEIAPSKEKLNDNNEDETVKNKNEATLEDLEMSDEQESLLKDAESQSAQDAVDFNETNLSVKTELTINDVPIEKDKYSEETEATKYFSYILFQYHAALIDGETFYKKIKPHLSKEFIDMLPEKESERIAMFKSLQQVFSEQIEADIEKYSMTELDYNGMTNEGVFLRKYTLYNGKTIFYQTLLKKVDGYWKIANDEPSVGYVSQDPKQEEFKDVFIQGKDKE</sequence>
<proteinExistence type="predicted"/>
<feature type="region of interest" description="Disordered" evidence="1">
    <location>
        <begin position="69"/>
        <end position="89"/>
    </location>
</feature>
<dbReference type="RefSeq" id="WP_112118869.1">
    <property type="nucleotide sequence ID" value="NZ_UAQE01000006.1"/>
</dbReference>
<dbReference type="Proteomes" id="UP000251431">
    <property type="component" value="Unassembled WGS sequence"/>
</dbReference>
<gene>
    <name evidence="2" type="ORF">NCTC7582_05157</name>
</gene>
<dbReference type="EMBL" id="UAQE01000006">
    <property type="protein sequence ID" value="SPU40613.1"/>
    <property type="molecule type" value="Genomic_DNA"/>
</dbReference>
<evidence type="ECO:0008006" key="4">
    <source>
        <dbReference type="Google" id="ProtNLM"/>
    </source>
</evidence>
<organism evidence="2 3">
    <name type="scientific">Lysinibacillus capsici</name>
    <dbReference type="NCBI Taxonomy" id="2115968"/>
    <lineage>
        <taxon>Bacteria</taxon>
        <taxon>Bacillati</taxon>
        <taxon>Bacillota</taxon>
        <taxon>Bacilli</taxon>
        <taxon>Bacillales</taxon>
        <taxon>Bacillaceae</taxon>
        <taxon>Lysinibacillus</taxon>
    </lineage>
</organism>
<feature type="region of interest" description="Disordered" evidence="1">
    <location>
        <begin position="38"/>
        <end position="57"/>
    </location>
</feature>
<accession>A0A2X1A6J1</accession>
<evidence type="ECO:0000256" key="1">
    <source>
        <dbReference type="SAM" id="MobiDB-lite"/>
    </source>
</evidence>
<evidence type="ECO:0000313" key="3">
    <source>
        <dbReference type="Proteomes" id="UP000251431"/>
    </source>
</evidence>